<dbReference type="InterPro" id="IPR025841">
    <property type="entry name" value="CP_ATPgrasp_2"/>
</dbReference>
<dbReference type="AlphaFoldDB" id="A0A3N9PCN3"/>
<dbReference type="PANTHER" id="PTHR34595">
    <property type="entry name" value="BLR5612 PROTEIN"/>
    <property type="match status" value="1"/>
</dbReference>
<evidence type="ECO:0000313" key="3">
    <source>
        <dbReference type="Proteomes" id="UP000282529"/>
    </source>
</evidence>
<gene>
    <name evidence="2" type="ORF">EH198_04360</name>
</gene>
<dbReference type="Gene3D" id="3.30.1490.270">
    <property type="match status" value="1"/>
</dbReference>
<feature type="domain" description="Circularly permuted ATP-grasp type 2" evidence="1">
    <location>
        <begin position="87"/>
        <end position="464"/>
    </location>
</feature>
<dbReference type="SUPFAM" id="SSF56059">
    <property type="entry name" value="Glutathione synthetase ATP-binding domain-like"/>
    <property type="match status" value="1"/>
</dbReference>
<keyword evidence="3" id="KW-1185">Reference proteome</keyword>
<dbReference type="PIRSF" id="PIRSF005522">
    <property type="entry name" value="UCP005522"/>
    <property type="match status" value="1"/>
</dbReference>
<dbReference type="Gene3D" id="3.40.50.11290">
    <property type="match status" value="1"/>
</dbReference>
<dbReference type="InterPro" id="IPR016450">
    <property type="entry name" value="UCP005522"/>
</dbReference>
<sequence length="487" mass="55417">MSKLDPLPGLSPYPLHHFYDEMFDGERSVRPHYKHVNRMFAGMSPEELQTKQHLMQRRMMEEGITFTLYNPAQDHPMERTIPFDMIPRIIPKDEWEKLEAGIIQRVTALNLFIHDIYHEQYIVKDGIVPRKMVISNCYFRPEMTGLRVPGGAYITTSGIDLIRHNDGNYYVLEDNLRTPSGFSYLFKGRSLMNQLFPELSFSSSIRDVEHSINRFLSVLRSLSPSRTSDPVIALLTPGVYNSAYYEHAFLAQQMGIHLVEGRDLVIQDHKLYLREMNGLKRVDVLYRRLDDDYIDPLAFDPNSLLGVAGLMNAYRAGNVAIANAPGTGVADDKAMYVYVPEMIRYYLKEEPILNNVPTYLLSKPDERQHVLDNLEEMVVKETSLSGGYGMLIGSEASRNEREEFRLKILAEPDRYIAQPIMSLSRAPILSEGTMSPRHIDLRAFVLMGADRKPHVIPGGLTRVAMKEGSLVVNSSQGGGVKDTWVMS</sequence>
<protein>
    <submittedName>
        <fullName evidence="2">Circularly permuted type 2 ATP-grasp protein</fullName>
    </submittedName>
</protein>
<dbReference type="EMBL" id="RQPI01000001">
    <property type="protein sequence ID" value="RQW13639.1"/>
    <property type="molecule type" value="Genomic_DNA"/>
</dbReference>
<proteinExistence type="predicted"/>
<dbReference type="RefSeq" id="WP_124694282.1">
    <property type="nucleotide sequence ID" value="NZ_JBHUFE010000016.1"/>
</dbReference>
<dbReference type="InterPro" id="IPR051680">
    <property type="entry name" value="ATP-dep_Glu-Cys_Ligase-2"/>
</dbReference>
<dbReference type="Proteomes" id="UP000282529">
    <property type="component" value="Unassembled WGS sequence"/>
</dbReference>
<dbReference type="PANTHER" id="PTHR34595:SF7">
    <property type="entry name" value="SLL1039 PROTEIN"/>
    <property type="match status" value="1"/>
</dbReference>
<dbReference type="Pfam" id="PF14403">
    <property type="entry name" value="CP_ATPgrasp_2"/>
    <property type="match status" value="1"/>
</dbReference>
<evidence type="ECO:0000313" key="2">
    <source>
        <dbReference type="EMBL" id="RQW13639.1"/>
    </source>
</evidence>
<accession>A0A3N9PCN3</accession>
<dbReference type="OrthoDB" id="9803842at2"/>
<organism evidence="2 3">
    <name type="scientific">Paenibacillus rhizophilus</name>
    <dbReference type="NCBI Taxonomy" id="1850366"/>
    <lineage>
        <taxon>Bacteria</taxon>
        <taxon>Bacillati</taxon>
        <taxon>Bacillota</taxon>
        <taxon>Bacilli</taxon>
        <taxon>Bacillales</taxon>
        <taxon>Paenibacillaceae</taxon>
        <taxon>Paenibacillus</taxon>
    </lineage>
</organism>
<name>A0A3N9PCN3_9BACL</name>
<evidence type="ECO:0000259" key="1">
    <source>
        <dbReference type="Pfam" id="PF14403"/>
    </source>
</evidence>
<comment type="caution">
    <text evidence="2">The sequence shown here is derived from an EMBL/GenBank/DDBJ whole genome shotgun (WGS) entry which is preliminary data.</text>
</comment>
<reference evidence="2 3" key="1">
    <citation type="submission" date="2018-11" db="EMBL/GenBank/DDBJ databases">
        <title>Genome sequence of strain 7197.</title>
        <authorList>
            <person name="Gao J."/>
            <person name="Sun J."/>
        </authorList>
    </citation>
    <scope>NUCLEOTIDE SEQUENCE [LARGE SCALE GENOMIC DNA]</scope>
    <source>
        <strain evidence="2 3">7197</strain>
    </source>
</reference>